<dbReference type="PANTHER" id="PTHR22939">
    <property type="entry name" value="SERINE PROTEASE FAMILY S1C HTRA-RELATED"/>
    <property type="match status" value="1"/>
</dbReference>
<dbReference type="Gene3D" id="2.30.42.10">
    <property type="match status" value="2"/>
</dbReference>
<dbReference type="SMART" id="SM00228">
    <property type="entry name" value="PDZ"/>
    <property type="match status" value="2"/>
</dbReference>
<dbReference type="OrthoDB" id="9758917at2"/>
<dbReference type="SUPFAM" id="SSF50156">
    <property type="entry name" value="PDZ domain-like"/>
    <property type="match status" value="2"/>
</dbReference>
<keyword evidence="3" id="KW-0732">Signal</keyword>
<dbReference type="NCBIfam" id="TIGR02037">
    <property type="entry name" value="degP_htrA_DO"/>
    <property type="match status" value="1"/>
</dbReference>
<feature type="binding site" evidence="8">
    <location>
        <position position="158"/>
    </location>
    <ligand>
        <name>substrate</name>
    </ligand>
</feature>
<evidence type="ECO:0000313" key="10">
    <source>
        <dbReference type="EMBL" id="RYU94367.1"/>
    </source>
</evidence>
<feature type="binding site" evidence="8">
    <location>
        <begin position="250"/>
        <end position="252"/>
    </location>
    <ligand>
        <name>substrate</name>
    </ligand>
</feature>
<dbReference type="RefSeq" id="WP_130022456.1">
    <property type="nucleotide sequence ID" value="NZ_SEWF01000026.1"/>
</dbReference>
<evidence type="ECO:0000256" key="3">
    <source>
        <dbReference type="ARBA" id="ARBA00022729"/>
    </source>
</evidence>
<evidence type="ECO:0000256" key="4">
    <source>
        <dbReference type="ARBA" id="ARBA00022737"/>
    </source>
</evidence>
<feature type="active site" description="Charge relay system" evidence="7">
    <location>
        <position position="128"/>
    </location>
</feature>
<organism evidence="10 11">
    <name type="scientific">Emticicia agri</name>
    <dbReference type="NCBI Taxonomy" id="2492393"/>
    <lineage>
        <taxon>Bacteria</taxon>
        <taxon>Pseudomonadati</taxon>
        <taxon>Bacteroidota</taxon>
        <taxon>Cytophagia</taxon>
        <taxon>Cytophagales</taxon>
        <taxon>Leadbetterellaceae</taxon>
        <taxon>Emticicia</taxon>
    </lineage>
</organism>
<keyword evidence="11" id="KW-1185">Reference proteome</keyword>
<evidence type="ECO:0000313" key="11">
    <source>
        <dbReference type="Proteomes" id="UP000293162"/>
    </source>
</evidence>
<keyword evidence="5" id="KW-0378">Hydrolase</keyword>
<dbReference type="InterPro" id="IPR001478">
    <property type="entry name" value="PDZ"/>
</dbReference>
<dbReference type="InterPro" id="IPR011782">
    <property type="entry name" value="Pept_S1C_Do"/>
</dbReference>
<dbReference type="PANTHER" id="PTHR22939:SF129">
    <property type="entry name" value="SERINE PROTEASE HTRA2, MITOCHONDRIAL"/>
    <property type="match status" value="1"/>
</dbReference>
<dbReference type="InterPro" id="IPR036034">
    <property type="entry name" value="PDZ_sf"/>
</dbReference>
<evidence type="ECO:0000256" key="7">
    <source>
        <dbReference type="PIRSR" id="PIRSR611782-1"/>
    </source>
</evidence>
<dbReference type="InterPro" id="IPR009003">
    <property type="entry name" value="Peptidase_S1_PA"/>
</dbReference>
<evidence type="ECO:0000256" key="2">
    <source>
        <dbReference type="ARBA" id="ARBA00022670"/>
    </source>
</evidence>
<keyword evidence="2" id="KW-0645">Protease</keyword>
<dbReference type="GO" id="GO:0006508">
    <property type="term" value="P:proteolysis"/>
    <property type="evidence" value="ECO:0007669"/>
    <property type="project" value="UniProtKB-KW"/>
</dbReference>
<gene>
    <name evidence="10" type="ORF">EWM59_17130</name>
</gene>
<keyword evidence="6" id="KW-0720">Serine protease</keyword>
<dbReference type="SUPFAM" id="SSF50494">
    <property type="entry name" value="Trypsin-like serine proteases"/>
    <property type="match status" value="1"/>
</dbReference>
<accession>A0A4Q5LXT2</accession>
<feature type="domain" description="PDZ" evidence="9">
    <location>
        <begin position="296"/>
        <end position="387"/>
    </location>
</feature>
<evidence type="ECO:0000256" key="1">
    <source>
        <dbReference type="ARBA" id="ARBA00010541"/>
    </source>
</evidence>
<dbReference type="EMBL" id="SEWF01000026">
    <property type="protein sequence ID" value="RYU94367.1"/>
    <property type="molecule type" value="Genomic_DNA"/>
</dbReference>
<comment type="caution">
    <text evidence="10">The sequence shown here is derived from an EMBL/GenBank/DDBJ whole genome shotgun (WGS) entry which is preliminary data.</text>
</comment>
<sequence>MNNTLKTIGIALASSIVTIGGYRMLGFEGKDVIFNEASSPTSINRLANFPGGGAVPGDFTYAAELSTPSVVHIKAKSSRMVRQQRSIFDDFFGDDSPFGMPRGGNQQQESSGSGVIISNDGYIATNNHVVEGADELEVVTSDHRSYKAKVLGTDPSTDIAVIKIEGSNFPAMAFANSDNVKVGEWVLAVGNPFNLESTVTAGIVSAKGRNIGILAQKQQQMYRRYGDDRQQRTSDAIESFIQTDAAVNPGNSGGALVNLKGELIGINTAIASPNGAYAGYAFAVPSSIVKKVTADIVKFGNVQRGYLGINLVELDSKRAEEVGSKVSEGIYVADVIDNGAAKAAGIQKGDVIVKVDGVDTKSGPRLQEMIGRKRPGESAIVTVSRDGKLRDFDVTLRNRDGGKDFLKKEVASANSTFEKLGIDLGELSSVDKQKIGVSSGVVVKKIYDGDIADYTQMREGFVVLKVGEKKINNINDFKAAIKEAKENGDEGVMICGTYQSASRTTCYGLSLE</sequence>
<comment type="similarity">
    <text evidence="1">Belongs to the peptidase S1C family.</text>
</comment>
<feature type="active site" description="Charge relay system" evidence="7">
    <location>
        <position position="158"/>
    </location>
</feature>
<dbReference type="InterPro" id="IPR001940">
    <property type="entry name" value="Peptidase_S1C"/>
</dbReference>
<dbReference type="PROSITE" id="PS50106">
    <property type="entry name" value="PDZ"/>
    <property type="match status" value="1"/>
</dbReference>
<evidence type="ECO:0000256" key="6">
    <source>
        <dbReference type="ARBA" id="ARBA00022825"/>
    </source>
</evidence>
<reference evidence="10 11" key="1">
    <citation type="submission" date="2019-02" db="EMBL/GenBank/DDBJ databases">
        <title>Bacterial novel species Emticicia sp. 17J42-9 isolated from soil.</title>
        <authorList>
            <person name="Jung H.-Y."/>
        </authorList>
    </citation>
    <scope>NUCLEOTIDE SEQUENCE [LARGE SCALE GENOMIC DNA]</scope>
    <source>
        <strain evidence="10 11">17J42-9</strain>
    </source>
</reference>
<dbReference type="CDD" id="cd06779">
    <property type="entry name" value="cpPDZ_Deg_HtrA-like"/>
    <property type="match status" value="1"/>
</dbReference>
<dbReference type="PRINTS" id="PR00834">
    <property type="entry name" value="PROTEASES2C"/>
</dbReference>
<proteinExistence type="inferred from homology"/>
<keyword evidence="4" id="KW-0677">Repeat</keyword>
<protein>
    <submittedName>
        <fullName evidence="10">Do family serine endopeptidase</fullName>
    </submittedName>
</protein>
<dbReference type="Gene3D" id="2.40.10.120">
    <property type="match status" value="1"/>
</dbReference>
<feature type="active site" description="Charge relay system" evidence="7">
    <location>
        <position position="252"/>
    </location>
</feature>
<dbReference type="AlphaFoldDB" id="A0A4Q5LXT2"/>
<dbReference type="Proteomes" id="UP000293162">
    <property type="component" value="Unassembled WGS sequence"/>
</dbReference>
<evidence type="ECO:0000256" key="5">
    <source>
        <dbReference type="ARBA" id="ARBA00022801"/>
    </source>
</evidence>
<dbReference type="Pfam" id="PF13365">
    <property type="entry name" value="Trypsin_2"/>
    <property type="match status" value="1"/>
</dbReference>
<name>A0A4Q5LXT2_9BACT</name>
<dbReference type="GO" id="GO:0004252">
    <property type="term" value="F:serine-type endopeptidase activity"/>
    <property type="evidence" value="ECO:0007669"/>
    <property type="project" value="InterPro"/>
</dbReference>
<evidence type="ECO:0000259" key="9">
    <source>
        <dbReference type="PROSITE" id="PS50106"/>
    </source>
</evidence>
<dbReference type="Pfam" id="PF13180">
    <property type="entry name" value="PDZ_2"/>
    <property type="match status" value="1"/>
</dbReference>
<evidence type="ECO:0000256" key="8">
    <source>
        <dbReference type="PIRSR" id="PIRSR611782-2"/>
    </source>
</evidence>
<feature type="binding site" evidence="8">
    <location>
        <position position="128"/>
    </location>
    <ligand>
        <name>substrate</name>
    </ligand>
</feature>